<accession>A0A177SWF7</accession>
<evidence type="ECO:0000256" key="1">
    <source>
        <dbReference type="SAM" id="Phobius"/>
    </source>
</evidence>
<keyword evidence="1" id="KW-1133">Transmembrane helix</keyword>
<dbReference type="Pfam" id="PF01478">
    <property type="entry name" value="Peptidase_A24"/>
    <property type="match status" value="1"/>
</dbReference>
<comment type="caution">
    <text evidence="3">The sequence shown here is derived from an EMBL/GenBank/DDBJ whole genome shotgun (WGS) entry which is preliminary data.</text>
</comment>
<evidence type="ECO:0000313" key="4">
    <source>
        <dbReference type="Proteomes" id="UP000077752"/>
    </source>
</evidence>
<feature type="transmembrane region" description="Helical" evidence="1">
    <location>
        <begin position="26"/>
        <end position="47"/>
    </location>
</feature>
<feature type="domain" description="Prepilin type IV endopeptidase peptidase" evidence="2">
    <location>
        <begin position="4"/>
        <end position="109"/>
    </location>
</feature>
<organism evidence="3 4">
    <name type="scientific">Pseudomonas putida</name>
    <name type="common">Arthrobacter siderocapsulatus</name>
    <dbReference type="NCBI Taxonomy" id="303"/>
    <lineage>
        <taxon>Bacteria</taxon>
        <taxon>Pseudomonadati</taxon>
        <taxon>Pseudomonadota</taxon>
        <taxon>Gammaproteobacteria</taxon>
        <taxon>Pseudomonadales</taxon>
        <taxon>Pseudomonadaceae</taxon>
        <taxon>Pseudomonas</taxon>
    </lineage>
</organism>
<dbReference type="GO" id="GO:0004190">
    <property type="term" value="F:aspartic-type endopeptidase activity"/>
    <property type="evidence" value="ECO:0007669"/>
    <property type="project" value="InterPro"/>
</dbReference>
<name>A0A177SWF7_PSEPU</name>
<dbReference type="InterPro" id="IPR000045">
    <property type="entry name" value="Prepilin_IV_endopep_pep"/>
</dbReference>
<gene>
    <name evidence="3" type="ORF">AYO28_08540</name>
</gene>
<feature type="transmembrane region" description="Helical" evidence="1">
    <location>
        <begin position="54"/>
        <end position="72"/>
    </location>
</feature>
<keyword evidence="1" id="KW-0472">Membrane</keyword>
<reference evidence="3 4" key="1">
    <citation type="submission" date="2016-03" db="EMBL/GenBank/DDBJ databases">
        <title>Draft Genome Assembly of Pseudomonas putida strain CBF10-2.</title>
        <authorList>
            <person name="Iyer R.S."/>
            <person name="Damania A."/>
        </authorList>
    </citation>
    <scope>NUCLEOTIDE SEQUENCE [LARGE SCALE GENOMIC DNA]</scope>
    <source>
        <strain evidence="3 4">CBF10-2</strain>
    </source>
</reference>
<protein>
    <submittedName>
        <fullName evidence="3">Peptidase A24</fullName>
    </submittedName>
</protein>
<dbReference type="GO" id="GO:0016020">
    <property type="term" value="C:membrane"/>
    <property type="evidence" value="ECO:0007669"/>
    <property type="project" value="InterPro"/>
</dbReference>
<feature type="transmembrane region" description="Helical" evidence="1">
    <location>
        <begin position="137"/>
        <end position="155"/>
    </location>
</feature>
<dbReference type="Proteomes" id="UP000077752">
    <property type="component" value="Unassembled WGS sequence"/>
</dbReference>
<feature type="transmembrane region" description="Helical" evidence="1">
    <location>
        <begin position="92"/>
        <end position="116"/>
    </location>
</feature>
<dbReference type="RefSeq" id="WP_064301601.1">
    <property type="nucleotide sequence ID" value="NZ_LUCV01000005.1"/>
</dbReference>
<dbReference type="AlphaFoldDB" id="A0A177SWF7"/>
<proteinExistence type="predicted"/>
<sequence>MQSLVLLLWLALCAEQDVRERQIANTLTLGAATFALVYLFVTGHTWIGAEPADAALALALVMVLTLPGYILGRLGAGDVKLLGALALATDQWYLLGTFIGAGVTVLAWLLGRRWVWSLLNQKLKKRLRELQEEMSKKQPFAPFLFTGFLLALLWIH</sequence>
<evidence type="ECO:0000313" key="3">
    <source>
        <dbReference type="EMBL" id="OAI94650.1"/>
    </source>
</evidence>
<dbReference type="Gene3D" id="1.20.120.1220">
    <property type="match status" value="1"/>
</dbReference>
<keyword evidence="1" id="KW-0812">Transmembrane</keyword>
<dbReference type="EMBL" id="LUCV01000005">
    <property type="protein sequence ID" value="OAI94650.1"/>
    <property type="molecule type" value="Genomic_DNA"/>
</dbReference>
<evidence type="ECO:0000259" key="2">
    <source>
        <dbReference type="Pfam" id="PF01478"/>
    </source>
</evidence>